<reference evidence="1 2" key="1">
    <citation type="submission" date="2018-12" db="EMBL/GenBank/DDBJ databases">
        <authorList>
            <consortium name="Pathogen Informatics"/>
        </authorList>
    </citation>
    <scope>NUCLEOTIDE SEQUENCE [LARGE SCALE GENOMIC DNA]</scope>
    <source>
        <strain evidence="1 2">NCTC9695</strain>
    </source>
</reference>
<evidence type="ECO:0000313" key="2">
    <source>
        <dbReference type="Proteomes" id="UP000275777"/>
    </source>
</evidence>
<proteinExistence type="predicted"/>
<dbReference type="Proteomes" id="UP000275777">
    <property type="component" value="Chromosome"/>
</dbReference>
<accession>A0A3S4LFW7</accession>
<name>A0A3S4LFW7_CHRVL</name>
<evidence type="ECO:0000313" key="1">
    <source>
        <dbReference type="EMBL" id="VEB39788.1"/>
    </source>
</evidence>
<dbReference type="AlphaFoldDB" id="A0A3S4LFW7"/>
<sequence>MLFSAEPRFRHCLRLNFGQPWDPAQQAAIARLGRLAAEQLRMT</sequence>
<organism evidence="1 2">
    <name type="scientific">Chromobacterium violaceum</name>
    <dbReference type="NCBI Taxonomy" id="536"/>
    <lineage>
        <taxon>Bacteria</taxon>
        <taxon>Pseudomonadati</taxon>
        <taxon>Pseudomonadota</taxon>
        <taxon>Betaproteobacteria</taxon>
        <taxon>Neisseriales</taxon>
        <taxon>Chromobacteriaceae</taxon>
        <taxon>Chromobacterium</taxon>
    </lineage>
</organism>
<protein>
    <submittedName>
        <fullName evidence="1">Uncharacterized protein</fullName>
    </submittedName>
</protein>
<gene>
    <name evidence="1" type="ORF">NCTC9695_00173</name>
</gene>
<dbReference type="EMBL" id="LR134182">
    <property type="protein sequence ID" value="VEB39788.1"/>
    <property type="molecule type" value="Genomic_DNA"/>
</dbReference>